<dbReference type="InterPro" id="IPR001128">
    <property type="entry name" value="Cyt_P450"/>
</dbReference>
<protein>
    <submittedName>
        <fullName evidence="1">Uncharacterized protein</fullName>
    </submittedName>
</protein>
<proteinExistence type="predicted"/>
<keyword evidence="2" id="KW-1185">Reference proteome</keyword>
<dbReference type="GO" id="GO:0016705">
    <property type="term" value="F:oxidoreductase activity, acting on paired donors, with incorporation or reduction of molecular oxygen"/>
    <property type="evidence" value="ECO:0007669"/>
    <property type="project" value="InterPro"/>
</dbReference>
<dbReference type="AlphaFoldDB" id="A0AAD8QY10"/>
<dbReference type="Proteomes" id="UP001231189">
    <property type="component" value="Unassembled WGS sequence"/>
</dbReference>
<sequence>MAAFAKLAMECLQDPLIWLFLGWMAFLLLQRRSHGDPPLPPGPKPLPIIGNMLMGDQFTHRGLATLAKHYGGLLHLRVGSLRIFVVSTPELARQVLHTQDADFAHRPATAAVRYLTYGRSDLAFAHSGSAYWRQMRKLCATKLFSRRRPETWLAVRDGYGALARAVGESSGQAVNLGDLIFSHTVRTIFRAAFSTVYDDERLEEFISMFPEFSKLLEAFHIGDFFPWLGWMGRRGFERRLGAARDALGEFLDKIIDDHVRRGKNPEDADADMVDVSLNLDSGAGVAGLVWCVRARRAAMANGAGRVRALRKTRTGG</sequence>
<dbReference type="InterPro" id="IPR053062">
    <property type="entry name" value="CYP450_84A"/>
</dbReference>
<dbReference type="GO" id="GO:0004497">
    <property type="term" value="F:monooxygenase activity"/>
    <property type="evidence" value="ECO:0007669"/>
    <property type="project" value="InterPro"/>
</dbReference>
<evidence type="ECO:0000313" key="1">
    <source>
        <dbReference type="EMBL" id="KAK1611250.1"/>
    </source>
</evidence>
<reference evidence="1" key="1">
    <citation type="submission" date="2023-07" db="EMBL/GenBank/DDBJ databases">
        <title>A chromosome-level genome assembly of Lolium multiflorum.</title>
        <authorList>
            <person name="Chen Y."/>
            <person name="Copetti D."/>
            <person name="Kolliker R."/>
            <person name="Studer B."/>
        </authorList>
    </citation>
    <scope>NUCLEOTIDE SEQUENCE</scope>
    <source>
        <strain evidence="1">02402/16</strain>
        <tissue evidence="1">Leaf</tissue>
    </source>
</reference>
<name>A0AAD8QY10_LOLMU</name>
<dbReference type="GO" id="GO:0020037">
    <property type="term" value="F:heme binding"/>
    <property type="evidence" value="ECO:0007669"/>
    <property type="project" value="InterPro"/>
</dbReference>
<dbReference type="Pfam" id="PF00067">
    <property type="entry name" value="p450"/>
    <property type="match status" value="1"/>
</dbReference>
<dbReference type="PANTHER" id="PTHR47945:SF5">
    <property type="entry name" value="CYTOCHROME P450 84A1-RELATED"/>
    <property type="match status" value="1"/>
</dbReference>
<dbReference type="SUPFAM" id="SSF48264">
    <property type="entry name" value="Cytochrome P450"/>
    <property type="match status" value="1"/>
</dbReference>
<dbReference type="PANTHER" id="PTHR47945">
    <property type="entry name" value="CYTOCHROME P450 84A1-RELATED"/>
    <property type="match status" value="1"/>
</dbReference>
<dbReference type="EMBL" id="JAUUTY010000007">
    <property type="protein sequence ID" value="KAK1611250.1"/>
    <property type="molecule type" value="Genomic_DNA"/>
</dbReference>
<gene>
    <name evidence="1" type="ORF">QYE76_034923</name>
</gene>
<organism evidence="1 2">
    <name type="scientific">Lolium multiflorum</name>
    <name type="common">Italian ryegrass</name>
    <name type="synonym">Lolium perenne subsp. multiflorum</name>
    <dbReference type="NCBI Taxonomy" id="4521"/>
    <lineage>
        <taxon>Eukaryota</taxon>
        <taxon>Viridiplantae</taxon>
        <taxon>Streptophyta</taxon>
        <taxon>Embryophyta</taxon>
        <taxon>Tracheophyta</taxon>
        <taxon>Spermatophyta</taxon>
        <taxon>Magnoliopsida</taxon>
        <taxon>Liliopsida</taxon>
        <taxon>Poales</taxon>
        <taxon>Poaceae</taxon>
        <taxon>BOP clade</taxon>
        <taxon>Pooideae</taxon>
        <taxon>Poodae</taxon>
        <taxon>Poeae</taxon>
        <taxon>Poeae Chloroplast Group 2 (Poeae type)</taxon>
        <taxon>Loliodinae</taxon>
        <taxon>Loliinae</taxon>
        <taxon>Lolium</taxon>
    </lineage>
</organism>
<comment type="caution">
    <text evidence="1">The sequence shown here is derived from an EMBL/GenBank/DDBJ whole genome shotgun (WGS) entry which is preliminary data.</text>
</comment>
<dbReference type="Gene3D" id="1.10.630.10">
    <property type="entry name" value="Cytochrome P450"/>
    <property type="match status" value="1"/>
</dbReference>
<dbReference type="InterPro" id="IPR036396">
    <property type="entry name" value="Cyt_P450_sf"/>
</dbReference>
<dbReference type="GO" id="GO:0005506">
    <property type="term" value="F:iron ion binding"/>
    <property type="evidence" value="ECO:0007669"/>
    <property type="project" value="InterPro"/>
</dbReference>
<accession>A0AAD8QY10</accession>
<evidence type="ECO:0000313" key="2">
    <source>
        <dbReference type="Proteomes" id="UP001231189"/>
    </source>
</evidence>